<organism evidence="7 8">
    <name type="scientific">Methanothermococcus okinawensis (strain DSM 14208 / JCM 11175 / IH1)</name>
    <dbReference type="NCBI Taxonomy" id="647113"/>
    <lineage>
        <taxon>Archaea</taxon>
        <taxon>Methanobacteriati</taxon>
        <taxon>Methanobacteriota</taxon>
        <taxon>Methanomada group</taxon>
        <taxon>Methanococci</taxon>
        <taxon>Methanococcales</taxon>
        <taxon>Methanococcaceae</taxon>
        <taxon>Methanothermococcus</taxon>
    </lineage>
</organism>
<dbReference type="OrthoDB" id="60678at2157"/>
<keyword evidence="5" id="KW-0281">Fimbrium</keyword>
<accession>F8AMW8</accession>
<keyword evidence="6" id="KW-0812">Transmembrane</keyword>
<dbReference type="HOGENOM" id="CLU_143949_0_0_2"/>
<name>F8AMW8_METOI</name>
<sequence length="125" mass="14595">MKLLSKRAQLSLEFSMLILSIIVMSTFSIYYFLHNTFNEKERTMDKIDIGAKTAVSLVNSNYNGTYTRYPLIYLGMKYDNSKTNVTIYIINRSPVNSYTNNFIINYIINTQHINNSKYNISISYQ</sequence>
<proteinExistence type="predicted"/>
<dbReference type="GeneID" id="10772211"/>
<evidence type="ECO:0000256" key="6">
    <source>
        <dbReference type="SAM" id="Phobius"/>
    </source>
</evidence>
<evidence type="ECO:0000256" key="1">
    <source>
        <dbReference type="ARBA" id="ARBA00004241"/>
    </source>
</evidence>
<keyword evidence="6" id="KW-0472">Membrane</keyword>
<evidence type="ECO:0000256" key="3">
    <source>
        <dbReference type="ARBA" id="ARBA00004613"/>
    </source>
</evidence>
<dbReference type="KEGG" id="mok:Metok_0095"/>
<evidence type="ECO:0000256" key="5">
    <source>
        <dbReference type="ARBA" id="ARBA00023263"/>
    </source>
</evidence>
<comment type="subcellular location">
    <subcellularLocation>
        <location evidence="1">Cell surface</location>
    </subcellularLocation>
    <subcellularLocation>
        <location evidence="2">Fimbrium</location>
    </subcellularLocation>
    <subcellularLocation>
        <location evidence="3">Secreted</location>
    </subcellularLocation>
</comment>
<dbReference type="InterPro" id="IPR007166">
    <property type="entry name" value="Class3_signal_pept_motif"/>
</dbReference>
<reference evidence="7" key="1">
    <citation type="submission" date="2011-05" db="EMBL/GenBank/DDBJ databases">
        <title>Complete sequence of chromosome of Methanothermococcus okinawensis IH1.</title>
        <authorList>
            <consortium name="US DOE Joint Genome Institute"/>
            <person name="Lucas S."/>
            <person name="Han J."/>
            <person name="Lapidus A."/>
            <person name="Cheng J.-F."/>
            <person name="Goodwin L."/>
            <person name="Pitluck S."/>
            <person name="Peters L."/>
            <person name="Mikhailova N."/>
            <person name="Held B."/>
            <person name="Han C."/>
            <person name="Tapia R."/>
            <person name="Land M."/>
            <person name="Hauser L."/>
            <person name="Kyrpides N."/>
            <person name="Ivanova N."/>
            <person name="Pagani I."/>
            <person name="Sieprawska-Lupa M."/>
            <person name="Takai K."/>
            <person name="Miyazaki J."/>
            <person name="Whitman W."/>
            <person name="Woyke T."/>
        </authorList>
    </citation>
    <scope>NUCLEOTIDE SEQUENCE</scope>
    <source>
        <strain evidence="7">IH1</strain>
    </source>
</reference>
<protein>
    <recommendedName>
        <fullName evidence="9">Class III signal peptide-containing protein</fullName>
    </recommendedName>
</protein>
<feature type="transmembrane region" description="Helical" evidence="6">
    <location>
        <begin position="12"/>
        <end position="33"/>
    </location>
</feature>
<evidence type="ECO:0000313" key="8">
    <source>
        <dbReference type="Proteomes" id="UP000009296"/>
    </source>
</evidence>
<dbReference type="RefSeq" id="WP_013866277.1">
    <property type="nucleotide sequence ID" value="NC_015636.1"/>
</dbReference>
<evidence type="ECO:0008006" key="9">
    <source>
        <dbReference type="Google" id="ProtNLM"/>
    </source>
</evidence>
<dbReference type="GO" id="GO:0005576">
    <property type="term" value="C:extracellular region"/>
    <property type="evidence" value="ECO:0007669"/>
    <property type="project" value="UniProtKB-SubCell"/>
</dbReference>
<keyword evidence="6" id="KW-1133">Transmembrane helix</keyword>
<dbReference type="eggNOG" id="arCOG05055">
    <property type="taxonomic scope" value="Archaea"/>
</dbReference>
<evidence type="ECO:0000256" key="4">
    <source>
        <dbReference type="ARBA" id="ARBA00022525"/>
    </source>
</evidence>
<keyword evidence="8" id="KW-1185">Reference proteome</keyword>
<dbReference type="Pfam" id="PF04021">
    <property type="entry name" value="Class_IIIsignal"/>
    <property type="match status" value="1"/>
</dbReference>
<dbReference type="STRING" id="647113.Metok_0095"/>
<keyword evidence="4" id="KW-0964">Secreted</keyword>
<evidence type="ECO:0000256" key="2">
    <source>
        <dbReference type="ARBA" id="ARBA00004561"/>
    </source>
</evidence>
<dbReference type="Proteomes" id="UP000009296">
    <property type="component" value="Chromosome"/>
</dbReference>
<dbReference type="EMBL" id="CP002792">
    <property type="protein sequence ID" value="AEH06091.1"/>
    <property type="molecule type" value="Genomic_DNA"/>
</dbReference>
<evidence type="ECO:0000313" key="7">
    <source>
        <dbReference type="EMBL" id="AEH06091.1"/>
    </source>
</evidence>
<dbReference type="AlphaFoldDB" id="F8AMW8"/>
<dbReference type="GO" id="GO:0009986">
    <property type="term" value="C:cell surface"/>
    <property type="evidence" value="ECO:0007669"/>
    <property type="project" value="UniProtKB-SubCell"/>
</dbReference>
<gene>
    <name evidence="7" type="ordered locus">Metok_0095</name>
</gene>